<dbReference type="Proteomes" id="UP001302949">
    <property type="component" value="Unassembled WGS sequence"/>
</dbReference>
<proteinExistence type="predicted"/>
<accession>A0ABU5QGE8</accession>
<name>A0ABU5QGE8_9BACT</name>
<dbReference type="RefSeq" id="WP_323298861.1">
    <property type="nucleotide sequence ID" value="NZ_JAYFUM010000031.1"/>
</dbReference>
<evidence type="ECO:0000313" key="2">
    <source>
        <dbReference type="Proteomes" id="UP001302949"/>
    </source>
</evidence>
<comment type="caution">
    <text evidence="1">The sequence shown here is derived from an EMBL/GenBank/DDBJ whole genome shotgun (WGS) entry which is preliminary data.</text>
</comment>
<keyword evidence="2" id="KW-1185">Reference proteome</keyword>
<reference evidence="1 2" key="1">
    <citation type="submission" date="2023-12" db="EMBL/GenBank/DDBJ databases">
        <title>Novel species of the genus Arcicella isolated from rivers.</title>
        <authorList>
            <person name="Lu H."/>
        </authorList>
    </citation>
    <scope>NUCLEOTIDE SEQUENCE [LARGE SCALE GENOMIC DNA]</scope>
    <source>
        <strain evidence="1 2">KCTC 23307</strain>
    </source>
</reference>
<organism evidence="1 2">
    <name type="scientific">Arcicella rigui</name>
    <dbReference type="NCBI Taxonomy" id="797020"/>
    <lineage>
        <taxon>Bacteria</taxon>
        <taxon>Pseudomonadati</taxon>
        <taxon>Bacteroidota</taxon>
        <taxon>Cytophagia</taxon>
        <taxon>Cytophagales</taxon>
        <taxon>Flectobacillaceae</taxon>
        <taxon>Arcicella</taxon>
    </lineage>
</organism>
<gene>
    <name evidence="1" type="ORF">VB248_21310</name>
</gene>
<dbReference type="EMBL" id="JAYFUM010000031">
    <property type="protein sequence ID" value="MEA5141707.1"/>
    <property type="molecule type" value="Genomic_DNA"/>
</dbReference>
<evidence type="ECO:0008006" key="3">
    <source>
        <dbReference type="Google" id="ProtNLM"/>
    </source>
</evidence>
<protein>
    <recommendedName>
        <fullName evidence="3">DNA polymerase III delta N-terminal domain-containing protein</fullName>
    </recommendedName>
</protein>
<sequence length="136" mass="15842">MDTQKLFLHIQLAEELNEIAFHKPILNRVQSSLKNIQTFDIDNFSDASLVQSTLSLLERYDHVIILIEAKPQAKLNYLRAFFTNFIENPRKLKILLSGNNEGLEKILSILNYQRIQENTQETDLIQTIHSEFSLNK</sequence>
<evidence type="ECO:0000313" key="1">
    <source>
        <dbReference type="EMBL" id="MEA5141707.1"/>
    </source>
</evidence>